<dbReference type="AlphaFoldDB" id="A0A2S5IY80"/>
<reference evidence="1 2" key="1">
    <citation type="journal article" date="2014" name="Int. J. Syst. Evol. Microbiol.">
        <title>Arthrobacter pityocampae sp. nov., isolated from Thaumetopoea pityocampa (Lep., Thaumetopoeidae).</title>
        <authorList>
            <person name="Ince I.A."/>
            <person name="Demirbag Z."/>
            <person name="Kati H."/>
        </authorList>
    </citation>
    <scope>NUCLEOTIDE SEQUENCE [LARGE SCALE GENOMIC DNA]</scope>
    <source>
        <strain evidence="1 2">Tp2</strain>
    </source>
</reference>
<accession>A0A2S5IY80</accession>
<organism evidence="1 2">
    <name type="scientific">Arthrobacter pityocampae</name>
    <dbReference type="NCBI Taxonomy" id="547334"/>
    <lineage>
        <taxon>Bacteria</taxon>
        <taxon>Bacillati</taxon>
        <taxon>Actinomycetota</taxon>
        <taxon>Actinomycetes</taxon>
        <taxon>Micrococcales</taxon>
        <taxon>Micrococcaceae</taxon>
        <taxon>Arthrobacter</taxon>
    </lineage>
</organism>
<sequence length="72" mass="8095">MTRFVRLDTEATWEGRRFDVMGFDAQGYVFLAADVPREIALALVAGKHSWEMFDRSSVSGRVPVSDLTDVSQ</sequence>
<dbReference type="Proteomes" id="UP000239297">
    <property type="component" value="Unassembled WGS sequence"/>
</dbReference>
<comment type="caution">
    <text evidence="1">The sequence shown here is derived from an EMBL/GenBank/DDBJ whole genome shotgun (WGS) entry which is preliminary data.</text>
</comment>
<evidence type="ECO:0000313" key="2">
    <source>
        <dbReference type="Proteomes" id="UP000239297"/>
    </source>
</evidence>
<evidence type="ECO:0000313" key="1">
    <source>
        <dbReference type="EMBL" id="PPB49528.1"/>
    </source>
</evidence>
<keyword evidence="2" id="KW-1185">Reference proteome</keyword>
<proteinExistence type="predicted"/>
<name>A0A2S5IY80_9MICC</name>
<gene>
    <name evidence="1" type="ORF">C4K88_07505</name>
</gene>
<dbReference type="EMBL" id="PRKW01000003">
    <property type="protein sequence ID" value="PPB49528.1"/>
    <property type="molecule type" value="Genomic_DNA"/>
</dbReference>
<protein>
    <submittedName>
        <fullName evidence="1">Uncharacterized protein</fullName>
    </submittedName>
</protein>